<dbReference type="PROSITE" id="PS51257">
    <property type="entry name" value="PROKAR_LIPOPROTEIN"/>
    <property type="match status" value="1"/>
</dbReference>
<gene>
    <name evidence="2" type="ORF">RIF29_19604</name>
</gene>
<protein>
    <submittedName>
        <fullName evidence="2">Uncharacterized protein</fullName>
    </submittedName>
</protein>
<evidence type="ECO:0000313" key="2">
    <source>
        <dbReference type="EMBL" id="KAK7266942.1"/>
    </source>
</evidence>
<reference evidence="2 3" key="1">
    <citation type="submission" date="2024-01" db="EMBL/GenBank/DDBJ databases">
        <title>The genomes of 5 underutilized Papilionoideae crops provide insights into root nodulation and disease resistanc.</title>
        <authorList>
            <person name="Yuan L."/>
        </authorList>
    </citation>
    <scope>NUCLEOTIDE SEQUENCE [LARGE SCALE GENOMIC DNA]</scope>
    <source>
        <strain evidence="2">ZHUSHIDOU_FW_LH</strain>
        <tissue evidence="2">Leaf</tissue>
    </source>
</reference>
<organism evidence="2 3">
    <name type="scientific">Crotalaria pallida</name>
    <name type="common">Smooth rattlebox</name>
    <name type="synonym">Crotalaria striata</name>
    <dbReference type="NCBI Taxonomy" id="3830"/>
    <lineage>
        <taxon>Eukaryota</taxon>
        <taxon>Viridiplantae</taxon>
        <taxon>Streptophyta</taxon>
        <taxon>Embryophyta</taxon>
        <taxon>Tracheophyta</taxon>
        <taxon>Spermatophyta</taxon>
        <taxon>Magnoliopsida</taxon>
        <taxon>eudicotyledons</taxon>
        <taxon>Gunneridae</taxon>
        <taxon>Pentapetalae</taxon>
        <taxon>rosids</taxon>
        <taxon>fabids</taxon>
        <taxon>Fabales</taxon>
        <taxon>Fabaceae</taxon>
        <taxon>Papilionoideae</taxon>
        <taxon>50 kb inversion clade</taxon>
        <taxon>genistoids sensu lato</taxon>
        <taxon>core genistoids</taxon>
        <taxon>Crotalarieae</taxon>
        <taxon>Crotalaria</taxon>
    </lineage>
</organism>
<feature type="region of interest" description="Disordered" evidence="1">
    <location>
        <begin position="34"/>
        <end position="57"/>
    </location>
</feature>
<name>A0AAN9EZQ9_CROPI</name>
<keyword evidence="3" id="KW-1185">Reference proteome</keyword>
<evidence type="ECO:0000256" key="1">
    <source>
        <dbReference type="SAM" id="MobiDB-lite"/>
    </source>
</evidence>
<sequence>MSARAQYLKNGKEGFFHVSLLASWWSVITAACQKGRPPKSPSSHISSPSSPSNAIPKNLDLEQLDEDDFEDIDALSPTKAASILQKLDALRAKITGKAIAVDGEAATQVVKEVMQSQCGDGDAESIVKETQEENGNEKGQEVSQSTKEQKDGNWTPVLTRRKAQVDEKP</sequence>
<feature type="compositionally biased region" description="Basic and acidic residues" evidence="1">
    <location>
        <begin position="125"/>
        <end position="140"/>
    </location>
</feature>
<dbReference type="EMBL" id="JAYWIO010000004">
    <property type="protein sequence ID" value="KAK7266942.1"/>
    <property type="molecule type" value="Genomic_DNA"/>
</dbReference>
<feature type="compositionally biased region" description="Low complexity" evidence="1">
    <location>
        <begin position="41"/>
        <end position="52"/>
    </location>
</feature>
<feature type="region of interest" description="Disordered" evidence="1">
    <location>
        <begin position="116"/>
        <end position="169"/>
    </location>
</feature>
<accession>A0AAN9EZQ9</accession>
<comment type="caution">
    <text evidence="2">The sequence shown here is derived from an EMBL/GenBank/DDBJ whole genome shotgun (WGS) entry which is preliminary data.</text>
</comment>
<evidence type="ECO:0000313" key="3">
    <source>
        <dbReference type="Proteomes" id="UP001372338"/>
    </source>
</evidence>
<proteinExistence type="predicted"/>
<dbReference type="Proteomes" id="UP001372338">
    <property type="component" value="Unassembled WGS sequence"/>
</dbReference>
<dbReference type="AlphaFoldDB" id="A0AAN9EZQ9"/>